<feature type="domain" description="PI3K/PI4K catalytic" evidence="13">
    <location>
        <begin position="2101"/>
        <end position="2414"/>
    </location>
</feature>
<evidence type="ECO:0000259" key="14">
    <source>
        <dbReference type="PROSITE" id="PS51189"/>
    </source>
</evidence>
<dbReference type="PROSITE" id="PS51189">
    <property type="entry name" value="FAT"/>
    <property type="match status" value="1"/>
</dbReference>
<dbReference type="PROSITE" id="PS00916">
    <property type="entry name" value="PI3_4_KINASE_2"/>
    <property type="match status" value="1"/>
</dbReference>
<dbReference type="Pfam" id="PF02260">
    <property type="entry name" value="FATC"/>
    <property type="match status" value="1"/>
</dbReference>
<dbReference type="PANTHER" id="PTHR11139:SF69">
    <property type="entry name" value="SERINE_THREONINE-PROTEIN KINASE ATR"/>
    <property type="match status" value="1"/>
</dbReference>
<dbReference type="SUPFAM" id="SSF56112">
    <property type="entry name" value="Protein kinase-like (PK-like)"/>
    <property type="match status" value="1"/>
</dbReference>
<evidence type="ECO:0000256" key="5">
    <source>
        <dbReference type="ARBA" id="ARBA00022679"/>
    </source>
</evidence>
<evidence type="ECO:0000256" key="8">
    <source>
        <dbReference type="ARBA" id="ARBA00022777"/>
    </source>
</evidence>
<dbReference type="InterPro" id="IPR036940">
    <property type="entry name" value="PI3/4_kinase_cat_sf"/>
</dbReference>
<evidence type="ECO:0000256" key="4">
    <source>
        <dbReference type="ARBA" id="ARBA00022527"/>
    </source>
</evidence>
<reference evidence="16 17" key="1">
    <citation type="submission" date="2023-10" db="EMBL/GenBank/DDBJ databases">
        <title>Genomes of two closely related lineages of the louse Polyplax serrata with different host specificities.</title>
        <authorList>
            <person name="Martinu J."/>
            <person name="Tarabai H."/>
            <person name="Stefka J."/>
            <person name="Hypsa V."/>
        </authorList>
    </citation>
    <scope>NUCLEOTIDE SEQUENCE [LARGE SCALE GENOMIC DNA]</scope>
    <source>
        <strain evidence="16">HR10_N</strain>
    </source>
</reference>
<dbReference type="InterPro" id="IPR057564">
    <property type="entry name" value="HEAT_ATR"/>
</dbReference>
<dbReference type="Pfam" id="PF25030">
    <property type="entry name" value="M-HEAT_ATR"/>
    <property type="match status" value="1"/>
</dbReference>
<dbReference type="PANTHER" id="PTHR11139">
    <property type="entry name" value="ATAXIA TELANGIECTASIA MUTATED ATM -RELATED"/>
    <property type="match status" value="1"/>
</dbReference>
<dbReference type="GO" id="GO:0005634">
    <property type="term" value="C:nucleus"/>
    <property type="evidence" value="ECO:0007669"/>
    <property type="project" value="UniProtKB-SubCell"/>
</dbReference>
<organism evidence="16 17">
    <name type="scientific">Polyplax serrata</name>
    <name type="common">Common mouse louse</name>
    <dbReference type="NCBI Taxonomy" id="468196"/>
    <lineage>
        <taxon>Eukaryota</taxon>
        <taxon>Metazoa</taxon>
        <taxon>Ecdysozoa</taxon>
        <taxon>Arthropoda</taxon>
        <taxon>Hexapoda</taxon>
        <taxon>Insecta</taxon>
        <taxon>Pterygota</taxon>
        <taxon>Neoptera</taxon>
        <taxon>Paraneoptera</taxon>
        <taxon>Psocodea</taxon>
        <taxon>Troctomorpha</taxon>
        <taxon>Phthiraptera</taxon>
        <taxon>Anoplura</taxon>
        <taxon>Polyplacidae</taxon>
        <taxon>Polyplax</taxon>
    </lineage>
</organism>
<dbReference type="SUPFAM" id="SSF48371">
    <property type="entry name" value="ARM repeat"/>
    <property type="match status" value="2"/>
</dbReference>
<evidence type="ECO:0000313" key="17">
    <source>
        <dbReference type="Proteomes" id="UP001372834"/>
    </source>
</evidence>
<keyword evidence="11" id="KW-0539">Nucleus</keyword>
<evidence type="ECO:0000256" key="7">
    <source>
        <dbReference type="ARBA" id="ARBA00022763"/>
    </source>
</evidence>
<evidence type="ECO:0000256" key="10">
    <source>
        <dbReference type="ARBA" id="ARBA00023204"/>
    </source>
</evidence>
<dbReference type="Pfam" id="PF00454">
    <property type="entry name" value="PI3_PI4_kinase"/>
    <property type="match status" value="1"/>
</dbReference>
<dbReference type="GO" id="GO:0000723">
    <property type="term" value="P:telomere maintenance"/>
    <property type="evidence" value="ECO:0007669"/>
    <property type="project" value="TreeGrafter"/>
</dbReference>
<keyword evidence="9" id="KW-0067">ATP-binding</keyword>
<dbReference type="Gene3D" id="1.10.1070.11">
    <property type="entry name" value="Phosphatidylinositol 3-/4-kinase, catalytic domain"/>
    <property type="match status" value="1"/>
</dbReference>
<dbReference type="Pfam" id="PF02259">
    <property type="entry name" value="FAT"/>
    <property type="match status" value="1"/>
</dbReference>
<dbReference type="GO" id="GO:0005694">
    <property type="term" value="C:chromosome"/>
    <property type="evidence" value="ECO:0007669"/>
    <property type="project" value="TreeGrafter"/>
</dbReference>
<comment type="caution">
    <text evidence="16">The sequence shown here is derived from an EMBL/GenBank/DDBJ whole genome shotgun (WGS) entry which is preliminary data.</text>
</comment>
<dbReference type="GO" id="GO:0000077">
    <property type="term" value="P:DNA damage checkpoint signaling"/>
    <property type="evidence" value="ECO:0007669"/>
    <property type="project" value="TreeGrafter"/>
</dbReference>
<dbReference type="InterPro" id="IPR003152">
    <property type="entry name" value="FATC_dom"/>
</dbReference>
<dbReference type="InterPro" id="IPR016024">
    <property type="entry name" value="ARM-type_fold"/>
</dbReference>
<name>A0AAN8PMF5_POLSC</name>
<dbReference type="Proteomes" id="UP001372834">
    <property type="component" value="Unassembled WGS sequence"/>
</dbReference>
<keyword evidence="6" id="KW-0547">Nucleotide-binding</keyword>
<dbReference type="SMART" id="SM00146">
    <property type="entry name" value="PI3Kc"/>
    <property type="match status" value="1"/>
</dbReference>
<evidence type="ECO:0000256" key="2">
    <source>
        <dbReference type="ARBA" id="ARBA00010769"/>
    </source>
</evidence>
<evidence type="ECO:0000256" key="1">
    <source>
        <dbReference type="ARBA" id="ARBA00004123"/>
    </source>
</evidence>
<dbReference type="InterPro" id="IPR011990">
    <property type="entry name" value="TPR-like_helical_dom_sf"/>
</dbReference>
<dbReference type="CDD" id="cd00892">
    <property type="entry name" value="PIKKc_ATR"/>
    <property type="match status" value="1"/>
</dbReference>
<keyword evidence="10" id="KW-0234">DNA repair</keyword>
<evidence type="ECO:0000313" key="16">
    <source>
        <dbReference type="EMBL" id="KAK6639072.1"/>
    </source>
</evidence>
<dbReference type="Pfam" id="PF08064">
    <property type="entry name" value="UME"/>
    <property type="match status" value="1"/>
</dbReference>
<dbReference type="InterPro" id="IPR000403">
    <property type="entry name" value="PI3/4_kinase_cat_dom"/>
</dbReference>
<dbReference type="Gene3D" id="3.30.1010.10">
    <property type="entry name" value="Phosphatidylinositol 3-kinase Catalytic Subunit, Chain A, domain 4"/>
    <property type="match status" value="1"/>
</dbReference>
<dbReference type="Pfam" id="PF23593">
    <property type="entry name" value="HEAT_ATR"/>
    <property type="match status" value="1"/>
</dbReference>
<evidence type="ECO:0000256" key="3">
    <source>
        <dbReference type="ARBA" id="ARBA00012513"/>
    </source>
</evidence>
<keyword evidence="7" id="KW-0227">DNA damage</keyword>
<dbReference type="InterPro" id="IPR050517">
    <property type="entry name" value="DDR_Repair_Kinase"/>
</dbReference>
<evidence type="ECO:0000256" key="11">
    <source>
        <dbReference type="ARBA" id="ARBA00023242"/>
    </source>
</evidence>
<feature type="domain" description="FATC" evidence="15">
    <location>
        <begin position="2412"/>
        <end position="2444"/>
    </location>
</feature>
<dbReference type="GO" id="GO:0004674">
    <property type="term" value="F:protein serine/threonine kinase activity"/>
    <property type="evidence" value="ECO:0007669"/>
    <property type="project" value="UniProtKB-KW"/>
</dbReference>
<feature type="domain" description="FAT" evidence="14">
    <location>
        <begin position="1439"/>
        <end position="1992"/>
    </location>
</feature>
<dbReference type="InterPro" id="IPR012993">
    <property type="entry name" value="UME"/>
</dbReference>
<keyword evidence="4" id="KW-0723">Serine/threonine-protein kinase</keyword>
<evidence type="ECO:0000259" key="15">
    <source>
        <dbReference type="PROSITE" id="PS51190"/>
    </source>
</evidence>
<dbReference type="Gene3D" id="1.25.40.10">
    <property type="entry name" value="Tetratricopeptide repeat domain"/>
    <property type="match status" value="1"/>
</dbReference>
<evidence type="ECO:0000256" key="9">
    <source>
        <dbReference type="ARBA" id="ARBA00022840"/>
    </source>
</evidence>
<dbReference type="InterPro" id="IPR014009">
    <property type="entry name" value="PIK_FAT"/>
</dbReference>
<keyword evidence="8" id="KW-0418">Kinase</keyword>
<dbReference type="SMART" id="SM01343">
    <property type="entry name" value="FATC"/>
    <property type="match status" value="1"/>
</dbReference>
<proteinExistence type="inferred from homology"/>
<comment type="similarity">
    <text evidence="2">Belongs to the PI3/PI4-kinase family. ATM subfamily.</text>
</comment>
<dbReference type="EC" id="2.7.11.1" evidence="3"/>
<dbReference type="GO" id="GO:0005524">
    <property type="term" value="F:ATP binding"/>
    <property type="evidence" value="ECO:0007669"/>
    <property type="project" value="UniProtKB-KW"/>
</dbReference>
<dbReference type="SMART" id="SM00802">
    <property type="entry name" value="UME"/>
    <property type="match status" value="1"/>
</dbReference>
<keyword evidence="5" id="KW-0808">Transferase</keyword>
<dbReference type="InterPro" id="IPR018936">
    <property type="entry name" value="PI3/4_kinase_CS"/>
</dbReference>
<dbReference type="InterPro" id="IPR056802">
    <property type="entry name" value="ATR-like_M-HEAT"/>
</dbReference>
<dbReference type="PROSITE" id="PS50290">
    <property type="entry name" value="PI3_4_KINASE_3"/>
    <property type="match status" value="1"/>
</dbReference>
<evidence type="ECO:0000256" key="12">
    <source>
        <dbReference type="ARBA" id="ARBA00024420"/>
    </source>
</evidence>
<dbReference type="EMBL" id="JAWJWE010000003">
    <property type="protein sequence ID" value="KAK6639072.1"/>
    <property type="molecule type" value="Genomic_DNA"/>
</dbReference>
<dbReference type="InterPro" id="IPR011009">
    <property type="entry name" value="Kinase-like_dom_sf"/>
</dbReference>
<accession>A0AAN8PMF5</accession>
<dbReference type="InterPro" id="IPR003151">
    <property type="entry name" value="PIK-rel_kinase_FAT"/>
</dbReference>
<protein>
    <recommendedName>
        <fullName evidence="12">Serine/threonine-protein kinase ATR</fullName>
        <ecNumber evidence="3">2.7.11.1</ecNumber>
    </recommendedName>
</protein>
<dbReference type="GO" id="GO:0006281">
    <property type="term" value="P:DNA repair"/>
    <property type="evidence" value="ECO:0007669"/>
    <property type="project" value="UniProtKB-KW"/>
</dbReference>
<evidence type="ECO:0000259" key="13">
    <source>
        <dbReference type="PROSITE" id="PS50290"/>
    </source>
</evidence>
<sequence>MALTVEDNDEKCKGTIQYWLEVHRIGSLLFQNIKSGDNALKSLTTSIIETPLLSDIECLTGDEANETIVSPFTAWLLEGFFKASTCNSLAHLRTFYTVSQSKLLISCFERDLYAFEKHILCYIEFIEKVLAVNTFPVELKFLLKDDIVLLKYSKVLPSTAFEIANDREHFDYIVTLIEIIRSVLHLINYYCTGTQLSLWKIILILINSNLKGINYLVVPLLSEMLNSCDIKIVTDNMFQSILKSLQNIFLDPSLPHNSVYQQSICHIWTSIKEIHSTADICNKSFNEGENVFEFLGDFQGVSFNDKIHLSLHCVVNELKENIEGSDKCSMVKKQVNAIIVSPTWKKIVAYVKVLLENDDAGAAKSRLESFFQLVKFCWKVIFNIESSFEISRNIDIYFFDELFCEIVEKILSDLHHISCQQEKALQLAMETLSVILNLPEVQSHPAEKYKQVLDFIIQPLTFDKFQIFGFNNLSLDSEIPFLFLKCLRSIPLGTYAKSCFTAFSKCALLGEHNKCLTIEAVKSVPILFLNRRISPSKLITDILLPVALQENKEFLSAVIDSTVDLTCALVGGSHINRDKNYELNIHCSECLSENTSFINHNDLSLVKSHILNLISKISLEESYVKKKLLQSLPRLANHLPIFSNIHIVEKLLSFLCDKDEEVRQLFSKNLTAILLGRNWQSKRVQREDNNQKENVSEFQKAKYSTRCSSPDLVKTLHLILQRLEELIHLSLNSKDHNSMQGTLLETLISVGWLYACIRSSKPEISHFLGNLVAVNRIQYKQSLQITLSEVTSILKGVSEPRLAAGSENYVIPVLILWATRYQEAEDLLEEWSSFADQPLLSILTRSFHAIYTFILLNESQETFEKCIAVVERLTDLKLTELVMHSQKLIVNQLLFNYHRAPGKVLIGLKKVIGLPPESNKQEVAESLESRFVGYLLFIVSKFVKEINADSEKMQAIHSLSSVIELMGKKFVTPVARKILATLQTTHCVPVSEEYLTVQVNSWDVFVQTVKIEELGPLLATIIVSLLPFLEFLPSAIARIFNYLIVKNEDAVKDFLPSLIFIPDHPLLNQVKAKLKKYISFESENLREKLIRETSLALHETVGVRIEGLKALQQSLKKFSVDVQNLIIGSDEPDPCIKTLLEGLVICCGDSDSNISSLAASCLGQLGAVDPGLLPRKPKPKNSLPLSVHDSEFAYLALTKISRGFQNARNSVDMDAFAIAIQELLKMYQIGPTAENGIWSRFPAQVQNLMTPMLSSWYKVQAPKRDAWPDVVFGSKGTNTHIGWASLWASKLISFCKDERAVFLFKACEPSLKRDTKVLLFFLQYILLQAIIRDSSVHDTVIKEMEAVINYSPQNIEKDDFKIKTRPIRLMEYCGYPNMRSTITESEAKNCSMTVFLLIDFLQSWLRVYRSVLCTNNGDHLQKRDYVIVKDFLEKVDYLKIATANYEIGEYPRAIMYLEDVILKTENLAEHLPLLSKAYALYGDLDSVAGSSTFQKTAPKIEDLLLCHQVSGQLEEVRIIYEKLGKDGLLPPFLNEDLVQCYLKLGEPYTALNYINSFTREQPNLMSTLSERMAECLIKLGDYSQLDKFLSNDEFLHRSGWFTQVGNLLVNVRKNEKEKVCLGLSDIRMELAKSLNQVGVRFNDYHQGYYCLVKLQILNEIEQVSEIMNKSTNKSEAIKQMIEEWNLKFSIVQSDHASLESLLSMRRVLLNILKETLSAKALKVVEDEVAKNWVKSSEIARKAGCFNQAYNYILNAEQYNIPSTFIEKAQLYWDKNDQDLCLLTLSRGIKEFFPDASVMKSWPAGEKLEERKMCAEAKLLYAIYNEETSNCDHNTNMTNYQSAFEVCRQLEKTEAFLGQCLDRVVQHIDSNEQEQRKVCELKVVMVHHFGKSLMYGCEYIYQTVPRMLSIWLDLGERVDTEEKLQALLKLNKIIQGFLDSLPAFVFMTALPQLLSRLGHPNQKVFQLLKNILGLLVLSFPQQCLWAIQAVAKSSVSERVQRYNEFIHDSVLRSTELFKLIGDFTSLCDKLNKLTNRNLSQETAFCGLKVSSIVKELPQLLSSEKFSAIIIPITRFCSISLPRNVMSSSHEPFPKQAVYITGIEEEVTVLQSLQRPRKISFRGSDGKLYDILCKPKDDLRRDGRLMEFNNIVNMYLHRDPESRLRRLHIRTYVVTPLGENGGLLEWVPNLTGLRQVLIKLYKQFGKYVKTREVKRNECVVRDTLEKKRKIFVEKLLVLHPALFPEWFRLTFPDPSGWYIARESYVRTTAVMSMVGYILGLGDRHGENILFDSESGDTVHVDFNCLFNKGEKFEWKERVPFRLTHNMVAAMGPFGVEGTFRKSCEISLRVLRSQAKTLMSVLTPFAYDPFGSWGKNKEIVQNERDQKIGEAFSELSDIEKRLNGSLRVKQKQSTVYLSVEGQVRSLIIEATDIDNLCQMYFGWGAYL</sequence>
<dbReference type="PROSITE" id="PS51190">
    <property type="entry name" value="FATC"/>
    <property type="match status" value="1"/>
</dbReference>
<gene>
    <name evidence="16" type="ORF">RUM43_007342</name>
</gene>
<comment type="subcellular location">
    <subcellularLocation>
        <location evidence="1">Nucleus</location>
    </subcellularLocation>
</comment>
<evidence type="ECO:0000256" key="6">
    <source>
        <dbReference type="ARBA" id="ARBA00022741"/>
    </source>
</evidence>